<name>A0A482TLW0_9FLAO</name>
<comment type="caution">
    <text evidence="1">The sequence shown here is derived from an EMBL/GenBank/DDBJ whole genome shotgun (WGS) entry which is preliminary data.</text>
</comment>
<protein>
    <submittedName>
        <fullName evidence="1">Uncharacterized protein</fullName>
    </submittedName>
</protein>
<gene>
    <name evidence="1" type="ORF">DR871_000265</name>
</gene>
<dbReference type="EMBL" id="QNVY02000001">
    <property type="protein sequence ID" value="RYJ52523.1"/>
    <property type="molecule type" value="Genomic_DNA"/>
</dbReference>
<organism evidence="1 2">
    <name type="scientific">Flavobacterium petrolei</name>
    <dbReference type="NCBI Taxonomy" id="2259594"/>
    <lineage>
        <taxon>Bacteria</taxon>
        <taxon>Pseudomonadati</taxon>
        <taxon>Bacteroidota</taxon>
        <taxon>Flavobacteriia</taxon>
        <taxon>Flavobacteriales</taxon>
        <taxon>Flavobacteriaceae</taxon>
        <taxon>Flavobacterium</taxon>
    </lineage>
</organism>
<dbReference type="RefSeq" id="WP_113665373.1">
    <property type="nucleotide sequence ID" value="NZ_QNVY02000001.1"/>
</dbReference>
<evidence type="ECO:0000313" key="2">
    <source>
        <dbReference type="Proteomes" id="UP000253235"/>
    </source>
</evidence>
<sequence length="325" mass="37989">MDKKTQEDFKNLQSIFKSAHSKKHECLLCSDNAINSHVLQKNGILNLISSNNHVIQIKSKDFFSIDESGLLDIKSVGINSAMSYPLFCNFHDTHVFAPIEKEELNLNLYISQLLFSYRALCAEMRKKIINVDIFHRVKDSSHFAFRGPLLEMAKMQIEANTMGINDMDWFKTEFEKAIIDPENNKNYVFEKMEFDFIPVSVSAVYSPINPEVHKLEVLMNSANILNYIFINLIPQNNKLTLIIGYHKLKKDEWIMNYITSWKNINQKEFEIKLNDLLATKIETWCISPEYFLTLNTKNIDLFKKYWNDNAMNLKITQAIDFNIFE</sequence>
<dbReference type="AlphaFoldDB" id="A0A482TLW0"/>
<dbReference type="OrthoDB" id="583051at2"/>
<proteinExistence type="predicted"/>
<evidence type="ECO:0000313" key="1">
    <source>
        <dbReference type="EMBL" id="RYJ52523.1"/>
    </source>
</evidence>
<dbReference type="Proteomes" id="UP000253235">
    <property type="component" value="Unassembled WGS sequence"/>
</dbReference>
<keyword evidence="2" id="KW-1185">Reference proteome</keyword>
<accession>A0A482TLW0</accession>
<reference evidence="1 2" key="1">
    <citation type="submission" date="2019-01" db="EMBL/GenBank/DDBJ databases">
        <title>Flavobacterium sp. nov. isolated from arctic soil.</title>
        <authorList>
            <person name="Kim D.-U."/>
        </authorList>
    </citation>
    <scope>NUCLEOTIDE SEQUENCE [LARGE SCALE GENOMIC DNA]</scope>
    <source>
        <strain evidence="1 2">Kopri-42</strain>
    </source>
</reference>